<keyword evidence="2" id="KW-0812">Transmembrane</keyword>
<protein>
    <submittedName>
        <fullName evidence="6">F-box domain-containing protein</fullName>
    </submittedName>
</protein>
<gene>
    <name evidence="4" type="ORF">C1SCF055_LOCUS15979</name>
</gene>
<dbReference type="OrthoDB" id="10679128at2759"/>
<keyword evidence="3" id="KW-0732">Signal</keyword>
<evidence type="ECO:0000256" key="3">
    <source>
        <dbReference type="SAM" id="SignalP"/>
    </source>
</evidence>
<feature type="transmembrane region" description="Helical" evidence="2">
    <location>
        <begin position="191"/>
        <end position="210"/>
    </location>
</feature>
<sequence length="456" mass="50269">MNGSWSAAVLWRLRRAVLFLLLTHAEASDWVVDACEGDAFPLLQMSRHNASVPNATMATAATPMLHTSPALRALGHGAAPLPHPSVRSHASDEARPNHSEEDSKGNFVGQAAAAPRAEDSTLPFNSQTAFPMNGTSPDGKIITRRMREKQLGREAVSAAALIMILISFSVGLQLIMVEFVMTGTCAIPRNIAGVFLAMILTITAGLRSLVRFVTAPLRPPCRFFWHCCCICCCSWRKGKGSARPPVTQSLPEPVMEQVAAFLSLDSMCELGCASRSCHDVVNSESCYEVLMNEVKSSGLDQRWERHVRHKVTMGESESSSSSADTPEGQASKLASKEQSFENLPEVPNHLVKELRTFLCKQERRIKAKAEEKEVNERWDVITDVVRYCMLVIGWFWFSAEVMDMACLEGGGPWQVVKAVSSPCLFIFILESDRNHFWWQVAAGMVAAVLLLDLLFS</sequence>
<name>A0A9P1CC20_9DINO</name>
<dbReference type="EMBL" id="CAMXCT010001308">
    <property type="protein sequence ID" value="CAI3988860.1"/>
    <property type="molecule type" value="Genomic_DNA"/>
</dbReference>
<feature type="compositionally biased region" description="Basic and acidic residues" evidence="1">
    <location>
        <begin position="89"/>
        <end position="104"/>
    </location>
</feature>
<evidence type="ECO:0000256" key="1">
    <source>
        <dbReference type="SAM" id="MobiDB-lite"/>
    </source>
</evidence>
<evidence type="ECO:0000313" key="4">
    <source>
        <dbReference type="EMBL" id="CAI3988860.1"/>
    </source>
</evidence>
<reference evidence="5" key="2">
    <citation type="submission" date="2024-04" db="EMBL/GenBank/DDBJ databases">
        <authorList>
            <person name="Chen Y."/>
            <person name="Shah S."/>
            <person name="Dougan E. K."/>
            <person name="Thang M."/>
            <person name="Chan C."/>
        </authorList>
    </citation>
    <scope>NUCLEOTIDE SEQUENCE [LARGE SCALE GENOMIC DNA]</scope>
</reference>
<feature type="region of interest" description="Disordered" evidence="1">
    <location>
        <begin position="74"/>
        <end position="105"/>
    </location>
</feature>
<keyword evidence="2" id="KW-0472">Membrane</keyword>
<evidence type="ECO:0000313" key="7">
    <source>
        <dbReference type="Proteomes" id="UP001152797"/>
    </source>
</evidence>
<dbReference type="Proteomes" id="UP001152797">
    <property type="component" value="Unassembled WGS sequence"/>
</dbReference>
<accession>A0A9P1CC20</accession>
<evidence type="ECO:0000313" key="5">
    <source>
        <dbReference type="EMBL" id="CAL1142235.1"/>
    </source>
</evidence>
<dbReference type="EMBL" id="CAMXCT030001308">
    <property type="protein sequence ID" value="CAL4776172.1"/>
    <property type="molecule type" value="Genomic_DNA"/>
</dbReference>
<evidence type="ECO:0000313" key="6">
    <source>
        <dbReference type="EMBL" id="CAL4776172.1"/>
    </source>
</evidence>
<dbReference type="AlphaFoldDB" id="A0A9P1CC20"/>
<reference evidence="4" key="1">
    <citation type="submission" date="2022-10" db="EMBL/GenBank/DDBJ databases">
        <authorList>
            <person name="Chen Y."/>
            <person name="Dougan E. K."/>
            <person name="Chan C."/>
            <person name="Rhodes N."/>
            <person name="Thang M."/>
        </authorList>
    </citation>
    <scope>NUCLEOTIDE SEQUENCE</scope>
</reference>
<proteinExistence type="predicted"/>
<feature type="signal peptide" evidence="3">
    <location>
        <begin position="1"/>
        <end position="27"/>
    </location>
</feature>
<organism evidence="4">
    <name type="scientific">Cladocopium goreaui</name>
    <dbReference type="NCBI Taxonomy" id="2562237"/>
    <lineage>
        <taxon>Eukaryota</taxon>
        <taxon>Sar</taxon>
        <taxon>Alveolata</taxon>
        <taxon>Dinophyceae</taxon>
        <taxon>Suessiales</taxon>
        <taxon>Symbiodiniaceae</taxon>
        <taxon>Cladocopium</taxon>
    </lineage>
</organism>
<feature type="chain" id="PRO_5043270303" evidence="3">
    <location>
        <begin position="28"/>
        <end position="456"/>
    </location>
</feature>
<dbReference type="EMBL" id="CAMXCT020001308">
    <property type="protein sequence ID" value="CAL1142235.1"/>
    <property type="molecule type" value="Genomic_DNA"/>
</dbReference>
<comment type="caution">
    <text evidence="4">The sequence shown here is derived from an EMBL/GenBank/DDBJ whole genome shotgun (WGS) entry which is preliminary data.</text>
</comment>
<feature type="region of interest" description="Disordered" evidence="1">
    <location>
        <begin position="310"/>
        <end position="341"/>
    </location>
</feature>
<keyword evidence="2" id="KW-1133">Transmembrane helix</keyword>
<feature type="transmembrane region" description="Helical" evidence="2">
    <location>
        <begin position="436"/>
        <end position="455"/>
    </location>
</feature>
<keyword evidence="7" id="KW-1185">Reference proteome</keyword>
<evidence type="ECO:0000256" key="2">
    <source>
        <dbReference type="SAM" id="Phobius"/>
    </source>
</evidence>
<feature type="transmembrane region" description="Helical" evidence="2">
    <location>
        <begin position="155"/>
        <end position="179"/>
    </location>
</feature>